<dbReference type="Proteomes" id="UP000822688">
    <property type="component" value="Chromosome 11"/>
</dbReference>
<proteinExistence type="predicted"/>
<accession>A0A8T0GCW4</accession>
<dbReference type="EMBL" id="CM026432">
    <property type="protein sequence ID" value="KAG0556850.1"/>
    <property type="molecule type" value="Genomic_DNA"/>
</dbReference>
<keyword evidence="3" id="KW-1185">Reference proteome</keyword>
<feature type="non-terminal residue" evidence="2">
    <location>
        <position position="1"/>
    </location>
</feature>
<reference evidence="2 3" key="1">
    <citation type="submission" date="2020-06" db="EMBL/GenBank/DDBJ databases">
        <title>WGS assembly of Ceratodon purpureus strain R40.</title>
        <authorList>
            <person name="Carey S.B."/>
            <person name="Jenkins J."/>
            <person name="Shu S."/>
            <person name="Lovell J.T."/>
            <person name="Sreedasyam A."/>
            <person name="Maumus F."/>
            <person name="Tiley G.P."/>
            <person name="Fernandez-Pozo N."/>
            <person name="Barry K."/>
            <person name="Chen C."/>
            <person name="Wang M."/>
            <person name="Lipzen A."/>
            <person name="Daum C."/>
            <person name="Saski C.A."/>
            <person name="Payton A.C."/>
            <person name="Mcbreen J.C."/>
            <person name="Conrad R.E."/>
            <person name="Kollar L.M."/>
            <person name="Olsson S."/>
            <person name="Huttunen S."/>
            <person name="Landis J.B."/>
            <person name="Wickett N.J."/>
            <person name="Johnson M.G."/>
            <person name="Rensing S.A."/>
            <person name="Grimwood J."/>
            <person name="Schmutz J."/>
            <person name="Mcdaniel S.F."/>
        </authorList>
    </citation>
    <scope>NUCLEOTIDE SEQUENCE [LARGE SCALE GENOMIC DNA]</scope>
    <source>
        <strain evidence="2 3">R40</strain>
    </source>
</reference>
<protein>
    <submittedName>
        <fullName evidence="2">Uncharacterized protein</fullName>
    </submittedName>
</protein>
<evidence type="ECO:0000256" key="1">
    <source>
        <dbReference type="SAM" id="MobiDB-lite"/>
    </source>
</evidence>
<evidence type="ECO:0000313" key="2">
    <source>
        <dbReference type="EMBL" id="KAG0556850.1"/>
    </source>
</evidence>
<feature type="region of interest" description="Disordered" evidence="1">
    <location>
        <begin position="1"/>
        <end position="21"/>
    </location>
</feature>
<organism evidence="2 3">
    <name type="scientific">Ceratodon purpureus</name>
    <name type="common">Fire moss</name>
    <name type="synonym">Dicranum purpureum</name>
    <dbReference type="NCBI Taxonomy" id="3225"/>
    <lineage>
        <taxon>Eukaryota</taxon>
        <taxon>Viridiplantae</taxon>
        <taxon>Streptophyta</taxon>
        <taxon>Embryophyta</taxon>
        <taxon>Bryophyta</taxon>
        <taxon>Bryophytina</taxon>
        <taxon>Bryopsida</taxon>
        <taxon>Dicranidae</taxon>
        <taxon>Pseudoditrichales</taxon>
        <taxon>Ditrichaceae</taxon>
        <taxon>Ceratodon</taxon>
    </lineage>
</organism>
<dbReference type="AlphaFoldDB" id="A0A8T0GCW4"/>
<evidence type="ECO:0000313" key="3">
    <source>
        <dbReference type="Proteomes" id="UP000822688"/>
    </source>
</evidence>
<comment type="caution">
    <text evidence="2">The sequence shown here is derived from an EMBL/GenBank/DDBJ whole genome shotgun (WGS) entry which is preliminary data.</text>
</comment>
<gene>
    <name evidence="2" type="ORF">KC19_11G084000</name>
</gene>
<sequence length="105" mass="11944">IAYEPVPTHEAKLHEQHASPESPRLAFVWCGRRLSCMPKILYASSLVGNTCHPAPKTCKKQTLVTVRRRCPARPKRSSSPPQQGMSFKVTIRVRYQEFANRLTVQ</sequence>
<name>A0A8T0GCW4_CERPU</name>
<feature type="compositionally biased region" description="Basic and acidic residues" evidence="1">
    <location>
        <begin position="7"/>
        <end position="18"/>
    </location>
</feature>